<keyword evidence="2 4" id="KW-0238">DNA-binding</keyword>
<dbReference type="Pfam" id="PF17935">
    <property type="entry name" value="TetR_C_27"/>
    <property type="match status" value="1"/>
</dbReference>
<gene>
    <name evidence="6" type="ORF">ATE48_09565</name>
</gene>
<dbReference type="InterPro" id="IPR009057">
    <property type="entry name" value="Homeodomain-like_sf"/>
</dbReference>
<evidence type="ECO:0000313" key="7">
    <source>
        <dbReference type="Proteomes" id="UP000092498"/>
    </source>
</evidence>
<dbReference type="PANTHER" id="PTHR30055">
    <property type="entry name" value="HTH-TYPE TRANSCRIPTIONAL REGULATOR RUTR"/>
    <property type="match status" value="1"/>
</dbReference>
<name>A0A1B1AHW4_9PROT</name>
<dbReference type="Pfam" id="PF00440">
    <property type="entry name" value="TetR_N"/>
    <property type="match status" value="1"/>
</dbReference>
<dbReference type="Proteomes" id="UP000092498">
    <property type="component" value="Chromosome"/>
</dbReference>
<dbReference type="PANTHER" id="PTHR30055:SF151">
    <property type="entry name" value="TRANSCRIPTIONAL REGULATORY PROTEIN"/>
    <property type="match status" value="1"/>
</dbReference>
<reference evidence="6 7" key="1">
    <citation type="submission" date="2015-11" db="EMBL/GenBank/DDBJ databases">
        <title>Whole-Genome Sequence of Candidatus Oderbacter manganicum from the National Park Lower Oder Valley, Germany.</title>
        <authorList>
            <person name="Braun B."/>
            <person name="Liere K."/>
            <person name="Szewzyk U."/>
        </authorList>
    </citation>
    <scope>NUCLEOTIDE SEQUENCE [LARGE SCALE GENOMIC DNA]</scope>
    <source>
        <strain evidence="6 7">OTSz_A_272</strain>
    </source>
</reference>
<dbReference type="InParanoid" id="A0A1B1AHW4"/>
<feature type="DNA-binding region" description="H-T-H motif" evidence="4">
    <location>
        <begin position="28"/>
        <end position="47"/>
    </location>
</feature>
<evidence type="ECO:0000256" key="3">
    <source>
        <dbReference type="ARBA" id="ARBA00023163"/>
    </source>
</evidence>
<accession>A0A1B1AHW4</accession>
<dbReference type="InterPro" id="IPR041478">
    <property type="entry name" value="TetR_C_27"/>
</dbReference>
<evidence type="ECO:0000256" key="2">
    <source>
        <dbReference type="ARBA" id="ARBA00023125"/>
    </source>
</evidence>
<sequence length="211" mass="23783">MDEKSATRDRILQAAMTRIKHYGYGKTTMAEIAADCDMSPGNIYRFFEAKIDIAEAMARKHYAEEHTAMAQVGRRKDWPADKRLKEMLLKRMRENFQMFSDNAKILEVAEVLARERPVFMNELIALERVGITAVIQEGMDAGIFAKGDAEFMAEMLQAATVKFGIPQLISRLTLQKLEREFDGVMSLVLQGLYARADAPAAKARAKQDATT</sequence>
<dbReference type="SUPFAM" id="SSF48498">
    <property type="entry name" value="Tetracyclin repressor-like, C-terminal domain"/>
    <property type="match status" value="1"/>
</dbReference>
<dbReference type="InterPro" id="IPR036271">
    <property type="entry name" value="Tet_transcr_reg_TetR-rel_C_sf"/>
</dbReference>
<dbReference type="EMBL" id="CP013244">
    <property type="protein sequence ID" value="ANP46149.1"/>
    <property type="molecule type" value="Genomic_DNA"/>
</dbReference>
<evidence type="ECO:0000259" key="5">
    <source>
        <dbReference type="PROSITE" id="PS50977"/>
    </source>
</evidence>
<organism evidence="6 7">
    <name type="scientific">Candidatus Viadribacter manganicus</name>
    <dbReference type="NCBI Taxonomy" id="1759059"/>
    <lineage>
        <taxon>Bacteria</taxon>
        <taxon>Pseudomonadati</taxon>
        <taxon>Pseudomonadota</taxon>
        <taxon>Alphaproteobacteria</taxon>
        <taxon>Hyphomonadales</taxon>
        <taxon>Hyphomonadaceae</taxon>
        <taxon>Candidatus Viadribacter</taxon>
    </lineage>
</organism>
<evidence type="ECO:0000313" key="6">
    <source>
        <dbReference type="EMBL" id="ANP46149.1"/>
    </source>
</evidence>
<dbReference type="InterPro" id="IPR050109">
    <property type="entry name" value="HTH-type_TetR-like_transc_reg"/>
</dbReference>
<dbReference type="InterPro" id="IPR001647">
    <property type="entry name" value="HTH_TetR"/>
</dbReference>
<dbReference type="STRING" id="1759059.ATE48_09565"/>
<protein>
    <recommendedName>
        <fullName evidence="5">HTH tetR-type domain-containing protein</fullName>
    </recommendedName>
</protein>
<dbReference type="GO" id="GO:0003700">
    <property type="term" value="F:DNA-binding transcription factor activity"/>
    <property type="evidence" value="ECO:0007669"/>
    <property type="project" value="TreeGrafter"/>
</dbReference>
<dbReference type="Gene3D" id="1.10.357.10">
    <property type="entry name" value="Tetracycline Repressor, domain 2"/>
    <property type="match status" value="1"/>
</dbReference>
<evidence type="ECO:0000256" key="1">
    <source>
        <dbReference type="ARBA" id="ARBA00023015"/>
    </source>
</evidence>
<dbReference type="OrthoDB" id="9808189at2"/>
<dbReference type="RefSeq" id="WP_066770652.1">
    <property type="nucleotide sequence ID" value="NZ_CP013244.1"/>
</dbReference>
<feature type="domain" description="HTH tetR-type" evidence="5">
    <location>
        <begin position="5"/>
        <end position="65"/>
    </location>
</feature>
<dbReference type="AlphaFoldDB" id="A0A1B1AHW4"/>
<dbReference type="KEGG" id="cbot:ATE48_09565"/>
<dbReference type="PROSITE" id="PS50977">
    <property type="entry name" value="HTH_TETR_2"/>
    <property type="match status" value="1"/>
</dbReference>
<dbReference type="SUPFAM" id="SSF46689">
    <property type="entry name" value="Homeodomain-like"/>
    <property type="match status" value="1"/>
</dbReference>
<evidence type="ECO:0000256" key="4">
    <source>
        <dbReference type="PROSITE-ProRule" id="PRU00335"/>
    </source>
</evidence>
<keyword evidence="7" id="KW-1185">Reference proteome</keyword>
<keyword evidence="3" id="KW-0804">Transcription</keyword>
<dbReference type="GO" id="GO:0000976">
    <property type="term" value="F:transcription cis-regulatory region binding"/>
    <property type="evidence" value="ECO:0007669"/>
    <property type="project" value="TreeGrafter"/>
</dbReference>
<keyword evidence="1" id="KW-0805">Transcription regulation</keyword>
<proteinExistence type="predicted"/>